<sequence>MQYINTLTFKNIMLALLIAGVSACAIPTSSSDEDTIEEEALPTLVPVKTPPVTPKFQRDFNRSISLMQKNKNRSALKLLTLLTQNYPQFAGPHVNIGLIYFRAKQFSKAKKAFEKALSLNPNNAVSHNHLGIIQRKNGEFKAALKSYRYAILSNADYANAHLNIGVLYDIYFSNLTKALEHYQRYLDLTGNKDKKVSNWIIDIKRRVNAS</sequence>
<dbReference type="AlphaFoldDB" id="A0A3B0ZTP1"/>
<dbReference type="Gene3D" id="1.25.40.10">
    <property type="entry name" value="Tetratricopeptide repeat domain"/>
    <property type="match status" value="1"/>
</dbReference>
<dbReference type="SMART" id="SM00028">
    <property type="entry name" value="TPR"/>
    <property type="match status" value="3"/>
</dbReference>
<evidence type="ECO:0000313" key="3">
    <source>
        <dbReference type="EMBL" id="VAW96848.1"/>
    </source>
</evidence>
<dbReference type="InterPro" id="IPR011990">
    <property type="entry name" value="TPR-like_helical_dom_sf"/>
</dbReference>
<keyword evidence="2" id="KW-0802">TPR repeat</keyword>
<reference evidence="3" key="1">
    <citation type="submission" date="2018-06" db="EMBL/GenBank/DDBJ databases">
        <authorList>
            <person name="Zhirakovskaya E."/>
        </authorList>
    </citation>
    <scope>NUCLEOTIDE SEQUENCE</scope>
</reference>
<evidence type="ECO:0000256" key="1">
    <source>
        <dbReference type="ARBA" id="ARBA00022737"/>
    </source>
</evidence>
<name>A0A3B0ZTP1_9ZZZZ</name>
<accession>A0A3B0ZTP1</accession>
<protein>
    <submittedName>
        <fullName evidence="3">Uncharacterized protein</fullName>
    </submittedName>
</protein>
<keyword evidence="1" id="KW-0677">Repeat</keyword>
<dbReference type="Pfam" id="PF00515">
    <property type="entry name" value="TPR_1"/>
    <property type="match status" value="1"/>
</dbReference>
<proteinExistence type="predicted"/>
<dbReference type="PANTHER" id="PTHR44858">
    <property type="entry name" value="TETRATRICOPEPTIDE REPEAT PROTEIN 6"/>
    <property type="match status" value="1"/>
</dbReference>
<organism evidence="3">
    <name type="scientific">hydrothermal vent metagenome</name>
    <dbReference type="NCBI Taxonomy" id="652676"/>
    <lineage>
        <taxon>unclassified sequences</taxon>
        <taxon>metagenomes</taxon>
        <taxon>ecological metagenomes</taxon>
    </lineage>
</organism>
<dbReference type="InterPro" id="IPR050498">
    <property type="entry name" value="Ycf3"/>
</dbReference>
<dbReference type="InterPro" id="IPR019734">
    <property type="entry name" value="TPR_rpt"/>
</dbReference>
<dbReference type="SUPFAM" id="SSF48452">
    <property type="entry name" value="TPR-like"/>
    <property type="match status" value="1"/>
</dbReference>
<gene>
    <name evidence="3" type="ORF">MNBD_GAMMA22-1232</name>
</gene>
<dbReference type="PROSITE" id="PS50293">
    <property type="entry name" value="TPR_REGION"/>
    <property type="match status" value="1"/>
</dbReference>
<dbReference type="Pfam" id="PF13432">
    <property type="entry name" value="TPR_16"/>
    <property type="match status" value="1"/>
</dbReference>
<dbReference type="EMBL" id="UOFS01000030">
    <property type="protein sequence ID" value="VAW96848.1"/>
    <property type="molecule type" value="Genomic_DNA"/>
</dbReference>
<dbReference type="PANTHER" id="PTHR44858:SF1">
    <property type="entry name" value="UDP-N-ACETYLGLUCOSAMINE--PEPTIDE N-ACETYLGLUCOSAMINYLTRANSFERASE SPINDLY-RELATED"/>
    <property type="match status" value="1"/>
</dbReference>
<dbReference type="PROSITE" id="PS50005">
    <property type="entry name" value="TPR"/>
    <property type="match status" value="1"/>
</dbReference>
<evidence type="ECO:0000256" key="2">
    <source>
        <dbReference type="ARBA" id="ARBA00022803"/>
    </source>
</evidence>